<feature type="signal peptide" evidence="1">
    <location>
        <begin position="1"/>
        <end position="25"/>
    </location>
</feature>
<organism evidence="2">
    <name type="scientific">Acinetobacter lwoffii</name>
    <dbReference type="NCBI Taxonomy" id="28090"/>
    <lineage>
        <taxon>Bacteria</taxon>
        <taxon>Pseudomonadati</taxon>
        <taxon>Pseudomonadota</taxon>
        <taxon>Gammaproteobacteria</taxon>
        <taxon>Moraxellales</taxon>
        <taxon>Moraxellaceae</taxon>
        <taxon>Acinetobacter</taxon>
    </lineage>
</organism>
<evidence type="ECO:0000313" key="2">
    <source>
        <dbReference type="EMBL" id="APW48716.1"/>
    </source>
</evidence>
<gene>
    <name evidence="2" type="ORF">BAA96_1p0009</name>
</gene>
<dbReference type="InterPro" id="IPR022073">
    <property type="entry name" value="T4BSS_DotH_IcmK"/>
</dbReference>
<dbReference type="Pfam" id="PF12293">
    <property type="entry name" value="T4BSS_DotH_IcmK"/>
    <property type="match status" value="1"/>
</dbReference>
<sequence length="318" mass="34587">MKLMKLKKLSLALFASTALTTIVNAADMPPNTFVDAQSPLVAPEVVDTASEIDRQVHNLVGLQFTPEQTKIVKGLLLQQKRSLSSPYVNTPQAKTRSLGISLNPGEEPPVIRLSAGMLSTIVFTDSSGNPWNIEKISLDRGRFSDGLGEQNEKEPDEIPETNILSIEPLDPAAFGNVTVTLKGLGAPVILMLATGQRDLDVRVDARIPGRSPTAKAMYSTGNQTSIIPDGVSLQFMDGLAPEGAVEMRTDSPNVRAWKFGGYIYVRSNFGVIQPAFLSSFRANNGMKIFRYEDSEDLKYITFSTTGGTPKTVYLEDAF</sequence>
<proteinExistence type="predicted"/>
<accession>A0A1P8KGA2</accession>
<evidence type="ECO:0000256" key="1">
    <source>
        <dbReference type="SAM" id="SignalP"/>
    </source>
</evidence>
<dbReference type="EMBL" id="KX426227">
    <property type="protein sequence ID" value="APW48716.1"/>
    <property type="molecule type" value="Genomic_DNA"/>
</dbReference>
<reference evidence="2" key="1">
    <citation type="journal article" date="2016" name="Biomed. Res. Int.">
        <title>Resistance of Permafrost and Modern Acinetobacter lwoffii Strains to Heavy Metals and Arsenic Revealed by Genome Analysis.</title>
        <authorList>
            <person name="Mindlin S."/>
            <person name="Petrenko A."/>
            <person name="Kurakov A."/>
            <person name="Beletsky A."/>
            <person name="Mardanov A."/>
            <person name="Petrova M."/>
        </authorList>
    </citation>
    <scope>NUCLEOTIDE SEQUENCE</scope>
    <source>
        <strain evidence="2">ED23-35</strain>
        <plasmid evidence="2">pALWED1.1</plasmid>
    </source>
</reference>
<name>A0A1P8KGA2_ACILW</name>
<keyword evidence="1" id="KW-0732">Signal</keyword>
<protein>
    <submittedName>
        <fullName evidence="2">Putative type IV secretion protein DotH-like protein</fullName>
    </submittedName>
</protein>
<feature type="chain" id="PRO_5012365522" evidence="1">
    <location>
        <begin position="26"/>
        <end position="318"/>
    </location>
</feature>
<dbReference type="AlphaFoldDB" id="A0A1P8KGA2"/>
<geneLocation type="plasmid" evidence="2">
    <name>pALWED1.1</name>
</geneLocation>
<keyword evidence="2" id="KW-0614">Plasmid</keyword>